<feature type="domain" description="DUF4365" evidence="1">
    <location>
        <begin position="20"/>
        <end position="155"/>
    </location>
</feature>
<keyword evidence="3" id="KW-1185">Reference proteome</keyword>
<evidence type="ECO:0000313" key="2">
    <source>
        <dbReference type="EMBL" id="RTZ03604.1"/>
    </source>
</evidence>
<dbReference type="InterPro" id="IPR025375">
    <property type="entry name" value="DUF4365"/>
</dbReference>
<protein>
    <submittedName>
        <fullName evidence="2">DUF4365 and DUF1817 domain-containing protein</fullName>
    </submittedName>
</protein>
<accession>A0A3S0PI17</accession>
<gene>
    <name evidence="2" type="ORF">EKL98_11470</name>
</gene>
<dbReference type="RefSeq" id="WP_126562548.1">
    <property type="nucleotide sequence ID" value="NZ_RYDJ01000013.1"/>
</dbReference>
<evidence type="ECO:0000259" key="1">
    <source>
        <dbReference type="Pfam" id="PF14280"/>
    </source>
</evidence>
<name>A0A3S0PI17_9FLAO</name>
<dbReference type="AlphaFoldDB" id="A0A3S0PI17"/>
<sequence length="336" mass="39502">MEINENTEFPKITINTQTGEKGITILKKIVENDFGWLFRPNHQEADFGIDGYLDIITESGQVTGKSIAFQLKSGKSYFTEENEIGIVFKGNIKHLNYYLNNETPIIIIVLDVENELAYWEAFDKTKTEKSGNNWKMTIPKNNLLNVKSKNKLLEYVGPITDYISQMENEWGFNQILKKGSNRILFRIPNEEITNNKFDFITSALERIQRTPELVLHLKNRVDICFDDYEDNNKELFEIEEVKNWIIQLYQKTNCWAYLFSMDRHSGFMKILFFCHIPILSKTIVNGRFKIDFETEFAKEFIDNLFGKLNQYCIDKNLSQQTNIEMTNKIISCYFEE</sequence>
<dbReference type="Pfam" id="PF14280">
    <property type="entry name" value="DUF4365"/>
    <property type="match status" value="1"/>
</dbReference>
<organism evidence="2 3">
    <name type="scientific">Flavobacterium bomense</name>
    <dbReference type="NCBI Taxonomy" id="2497483"/>
    <lineage>
        <taxon>Bacteria</taxon>
        <taxon>Pseudomonadati</taxon>
        <taxon>Bacteroidota</taxon>
        <taxon>Flavobacteriia</taxon>
        <taxon>Flavobacteriales</taxon>
        <taxon>Flavobacteriaceae</taxon>
        <taxon>Flavobacterium</taxon>
    </lineage>
</organism>
<evidence type="ECO:0000313" key="3">
    <source>
        <dbReference type="Proteomes" id="UP000280825"/>
    </source>
</evidence>
<reference evidence="2 3" key="1">
    <citation type="submission" date="2018-12" db="EMBL/GenBank/DDBJ databases">
        <title>Flavobacterium sp. nov., isolated from glacier ice.</title>
        <authorList>
            <person name="Liu Q."/>
            <person name="Xin Y.-H."/>
        </authorList>
    </citation>
    <scope>NUCLEOTIDE SEQUENCE [LARGE SCALE GENOMIC DNA]</scope>
    <source>
        <strain evidence="2 3">RB1N8</strain>
    </source>
</reference>
<proteinExistence type="predicted"/>
<dbReference type="EMBL" id="RYDJ01000013">
    <property type="protein sequence ID" value="RTZ03604.1"/>
    <property type="molecule type" value="Genomic_DNA"/>
</dbReference>
<comment type="caution">
    <text evidence="2">The sequence shown here is derived from an EMBL/GenBank/DDBJ whole genome shotgun (WGS) entry which is preliminary data.</text>
</comment>
<dbReference type="Proteomes" id="UP000280825">
    <property type="component" value="Unassembled WGS sequence"/>
</dbReference>